<accession>A0A7L8ZIT5</accession>
<dbReference type="Proteomes" id="UP000593991">
    <property type="component" value="Segment"/>
</dbReference>
<reference evidence="1 2" key="1">
    <citation type="submission" date="2020-08" db="EMBL/GenBank/DDBJ databases">
        <authorList>
            <person name="Canfield G.S."/>
            <person name="Duerkop B.A."/>
        </authorList>
    </citation>
    <scope>NUCLEOTIDE SEQUENCE [LARGE SCALE GENOMIC DNA]</scope>
</reference>
<sequence length="167" mass="19812">MLNAKEGQTYVCVKSDRPWWTKGKEYKVVVNSQNDLCLVDDDGSKWVISYWKYFGDYFKLKEENTMLQFKEGQTFVCKRDDLGWWTKDKEYKVVFDKCHGLVIVDDDGSKWCLPNDKLLLNDVFKLKEKTVDLNKLTLEDLDEYLKLATELEAAKYLMNDFIERMTK</sequence>
<dbReference type="EMBL" id="MT939242">
    <property type="protein sequence ID" value="QOI68877.1"/>
    <property type="molecule type" value="Genomic_DNA"/>
</dbReference>
<gene>
    <name evidence="1" type="ORF">phi9184_ORF058</name>
</gene>
<evidence type="ECO:0000313" key="2">
    <source>
        <dbReference type="Proteomes" id="UP000593991"/>
    </source>
</evidence>
<evidence type="ECO:0000313" key="1">
    <source>
        <dbReference type="EMBL" id="QOI68877.1"/>
    </source>
</evidence>
<protein>
    <submittedName>
        <fullName evidence="1">Tail length tape-measure protein</fullName>
    </submittedName>
</protein>
<organism evidence="1 2">
    <name type="scientific">Enterococcus phage 9184</name>
    <dbReference type="NCBI Taxonomy" id="2763103"/>
    <lineage>
        <taxon>Viruses</taxon>
        <taxon>Duplodnaviria</taxon>
        <taxon>Heunggongvirae</taxon>
        <taxon>Uroviricota</taxon>
        <taxon>Caudoviricetes</taxon>
        <taxon>Thiercelinvirus</taxon>
        <taxon>Thiercelinvirus v9184</taxon>
    </lineage>
</organism>
<name>A0A7L8ZIT5_9CAUD</name>
<keyword evidence="2" id="KW-1185">Reference proteome</keyword>
<proteinExistence type="predicted"/>